<evidence type="ECO:0008006" key="4">
    <source>
        <dbReference type="Google" id="ProtNLM"/>
    </source>
</evidence>
<feature type="transmembrane region" description="Helical" evidence="1">
    <location>
        <begin position="31"/>
        <end position="49"/>
    </location>
</feature>
<proteinExistence type="predicted"/>
<feature type="transmembrane region" description="Helical" evidence="1">
    <location>
        <begin position="77"/>
        <end position="96"/>
    </location>
</feature>
<accession>A0A3A4A7B1</accession>
<organism evidence="2 3">
    <name type="scientific">Bailinhaonella thermotolerans</name>
    <dbReference type="NCBI Taxonomy" id="1070861"/>
    <lineage>
        <taxon>Bacteria</taxon>
        <taxon>Bacillati</taxon>
        <taxon>Actinomycetota</taxon>
        <taxon>Actinomycetes</taxon>
        <taxon>Streptosporangiales</taxon>
        <taxon>Streptosporangiaceae</taxon>
        <taxon>Bailinhaonella</taxon>
    </lineage>
</organism>
<keyword evidence="1" id="KW-1133">Transmembrane helix</keyword>
<dbReference type="RefSeq" id="WP_119931648.1">
    <property type="nucleotide sequence ID" value="NZ_QZEY01000028.1"/>
</dbReference>
<name>A0A3A4A7B1_9ACTN</name>
<dbReference type="AlphaFoldDB" id="A0A3A4A7B1"/>
<evidence type="ECO:0000313" key="2">
    <source>
        <dbReference type="EMBL" id="RJL20835.1"/>
    </source>
</evidence>
<keyword evidence="1" id="KW-0812">Transmembrane</keyword>
<keyword evidence="3" id="KW-1185">Reference proteome</keyword>
<sequence length="126" mass="13558">MTTNRWFFPVFCLVLGLLMGVPTMLRGDVGLGIAFVAIMVGYAAILMLTRRRSETTSILSGELSDERHKLNELRARGATANVLALVTVGGFLVQVWRGEDATAFAALGAVGGLTYIAALVYHSRRG</sequence>
<keyword evidence="1" id="KW-0472">Membrane</keyword>
<reference evidence="2 3" key="1">
    <citation type="submission" date="2018-09" db="EMBL/GenBank/DDBJ databases">
        <title>YIM 75507 draft genome.</title>
        <authorList>
            <person name="Tang S."/>
            <person name="Feng Y."/>
        </authorList>
    </citation>
    <scope>NUCLEOTIDE SEQUENCE [LARGE SCALE GENOMIC DNA]</scope>
    <source>
        <strain evidence="2 3">YIM 75507</strain>
    </source>
</reference>
<protein>
    <recommendedName>
        <fullName evidence="4">DUF2178 domain-containing protein</fullName>
    </recommendedName>
</protein>
<dbReference type="Proteomes" id="UP000265768">
    <property type="component" value="Unassembled WGS sequence"/>
</dbReference>
<evidence type="ECO:0000256" key="1">
    <source>
        <dbReference type="SAM" id="Phobius"/>
    </source>
</evidence>
<feature type="transmembrane region" description="Helical" evidence="1">
    <location>
        <begin position="7"/>
        <end position="25"/>
    </location>
</feature>
<dbReference type="OrthoDB" id="3481766at2"/>
<evidence type="ECO:0000313" key="3">
    <source>
        <dbReference type="Proteomes" id="UP000265768"/>
    </source>
</evidence>
<dbReference type="EMBL" id="QZEY01000028">
    <property type="protein sequence ID" value="RJL20835.1"/>
    <property type="molecule type" value="Genomic_DNA"/>
</dbReference>
<gene>
    <name evidence="2" type="ORF">D5H75_38975</name>
</gene>
<comment type="caution">
    <text evidence="2">The sequence shown here is derived from an EMBL/GenBank/DDBJ whole genome shotgun (WGS) entry which is preliminary data.</text>
</comment>
<feature type="transmembrane region" description="Helical" evidence="1">
    <location>
        <begin position="102"/>
        <end position="121"/>
    </location>
</feature>